<dbReference type="PROSITE" id="PS00690">
    <property type="entry name" value="DEAH_ATP_HELICASE"/>
    <property type="match status" value="1"/>
</dbReference>
<dbReference type="SMART" id="SM00487">
    <property type="entry name" value="DEXDc"/>
    <property type="match status" value="1"/>
</dbReference>
<organism evidence="8 9">
    <name type="scientific">Tyrannus savana</name>
    <name type="common">Fork-tailed flycatcher</name>
    <name type="synonym">Muscivora tyrannus</name>
    <dbReference type="NCBI Taxonomy" id="137541"/>
    <lineage>
        <taxon>Eukaryota</taxon>
        <taxon>Metazoa</taxon>
        <taxon>Chordata</taxon>
        <taxon>Craniata</taxon>
        <taxon>Vertebrata</taxon>
        <taxon>Euteleostomi</taxon>
        <taxon>Archelosauria</taxon>
        <taxon>Archosauria</taxon>
        <taxon>Dinosauria</taxon>
        <taxon>Saurischia</taxon>
        <taxon>Theropoda</taxon>
        <taxon>Coelurosauria</taxon>
        <taxon>Aves</taxon>
        <taxon>Neognathae</taxon>
        <taxon>Neoaves</taxon>
        <taxon>Telluraves</taxon>
        <taxon>Australaves</taxon>
        <taxon>Passeriformes</taxon>
        <taxon>Tyrannidae</taxon>
        <taxon>Tyrannus</taxon>
    </lineage>
</organism>
<dbReference type="InterPro" id="IPR000330">
    <property type="entry name" value="SNF2_N"/>
</dbReference>
<feature type="domain" description="Helicase C-terminal" evidence="7">
    <location>
        <begin position="498"/>
        <end position="655"/>
    </location>
</feature>
<gene>
    <name evidence="8" type="primary">Ercc6l2</name>
    <name evidence="8" type="ORF">TYRSAV_R04349</name>
</gene>
<evidence type="ECO:0000256" key="4">
    <source>
        <dbReference type="ARBA" id="ARBA00023242"/>
    </source>
</evidence>
<dbReference type="InterPro" id="IPR049730">
    <property type="entry name" value="SNF2/RAD54-like_C"/>
</dbReference>
<dbReference type="InterPro" id="IPR002464">
    <property type="entry name" value="DNA/RNA_helicase_DEAH_CS"/>
</dbReference>
<dbReference type="InterPro" id="IPR001650">
    <property type="entry name" value="Helicase_C-like"/>
</dbReference>
<dbReference type="InterPro" id="IPR029256">
    <property type="entry name" value="Heliccase-ass-bd"/>
</dbReference>
<dbReference type="InterPro" id="IPR058052">
    <property type="entry name" value="DEXHc_ERCC6L2"/>
</dbReference>
<keyword evidence="2" id="KW-0378">Hydrolase</keyword>
<dbReference type="Proteomes" id="UP000537779">
    <property type="component" value="Unassembled WGS sequence"/>
</dbReference>
<dbReference type="Gene3D" id="3.40.50.10810">
    <property type="entry name" value="Tandem AAA-ATPase domain"/>
    <property type="match status" value="1"/>
</dbReference>
<dbReference type="SUPFAM" id="SSF52540">
    <property type="entry name" value="P-loop containing nucleoside triphosphate hydrolases"/>
    <property type="match status" value="2"/>
</dbReference>
<dbReference type="PROSITE" id="PS51194">
    <property type="entry name" value="HELICASE_CTER"/>
    <property type="match status" value="1"/>
</dbReference>
<dbReference type="InterPro" id="IPR014001">
    <property type="entry name" value="Helicase_ATP-bd"/>
</dbReference>
<dbReference type="GO" id="GO:0005634">
    <property type="term" value="C:nucleus"/>
    <property type="evidence" value="ECO:0007669"/>
    <property type="project" value="UniProtKB-SubCell"/>
</dbReference>
<comment type="subcellular location">
    <subcellularLocation>
        <location evidence="1">Nucleus</location>
    </subcellularLocation>
</comment>
<dbReference type="InterPro" id="IPR050496">
    <property type="entry name" value="SNF2_RAD54_helicase_repair"/>
</dbReference>
<keyword evidence="9" id="KW-1185">Reference proteome</keyword>
<feature type="region of interest" description="Disordered" evidence="5">
    <location>
        <begin position="789"/>
        <end position="863"/>
    </location>
</feature>
<sequence>LIDCWRIGEKCLAPCLENGKLQEGVITSLEKDKNGKSFAVVLFLESEERKILVTKLCRVKDSRGPWKSLIFDDGDLEKPYFPDQNLPSPAVPFKLSDNGDVIPYTINRYLRDYQREGAQFLYRHYADKRGCILGDDMGLGKTIQVISFLAAVLHKKGTREDIENNMPEFLLRTMKKGSNCNPKKTFLIVAPLSVLYNWKDELDTWGYFKVSVLHGSKKDDDMSRIKQGKYEVALTTYETLRLYLDEFNSVEWSAVIVDEAHRIKNPKAQITQTMKSLKCSVRIGLTGTILQNNMKELWCVMDWAVPGLLGTRADFKKKFSDPVEHGQRHTATKRELATGRRAMVKLARKMSGWFLRRTKALISDQLPKKEDRMVYCSLTEFQKAVYQAVLETDDVTLVLRAGEPCSCNSGRKRKNCCYKVNAHGETIKSLRFSYLTILQKVANHAALLQTDNTSKQQEAHIKRVCSQVFSSFPDFVQLSKDAAFETISDPKYSGKMKVLQQLLHHFRKNKDKVLLFSFSTKLLDVLEQYCMASGLDYRRLDGNTKSEDRMRIVREFNSIQEINICLVSTMAGGLGLNFVGANVVILFDPTWNPANDLQAIDRAYRIGQYRPVKVFRLISLGTVEEMMYLRQVYKQQLQCAVVGSENAKRYFEAVQGSKEHQGELFGIHNLFKLRIHGSCLTKEILEREGQVEAGVMTATTWLKEESAPCSSEKVRSLWTVGQSRTVPPETDFWDDFSDDDILETSVKKCDRRKPCNANNLMVAKGQLSLMQCGFSKLLQREIEITREGGDNYNSHQLPSDDQTVRKSVNSKHSDFQKAKPSRKGKESDSQNIDEFSSSEDDSPAEKTEARKQKCKGKKQRGRVRFESKTLRPVQETSVARGESGSYAVHRTSARKTEFEHQEEKMESMDRYLDGVQEVAYIHSNQNVVGSSKAENHLSRWAVRDVFELRQFSQLPAN</sequence>
<keyword evidence="4" id="KW-0539">Nucleus</keyword>
<dbReference type="Pfam" id="PF14773">
    <property type="entry name" value="VIGSSK"/>
    <property type="match status" value="1"/>
</dbReference>
<keyword evidence="3" id="KW-0547">Nucleotide-binding</keyword>
<dbReference type="Pfam" id="PF00271">
    <property type="entry name" value="Helicase_C"/>
    <property type="match status" value="1"/>
</dbReference>
<dbReference type="CDD" id="cd18005">
    <property type="entry name" value="DEXHc_ERCC6L2"/>
    <property type="match status" value="1"/>
</dbReference>
<evidence type="ECO:0000256" key="1">
    <source>
        <dbReference type="ARBA" id="ARBA00004123"/>
    </source>
</evidence>
<feature type="non-terminal residue" evidence="8">
    <location>
        <position position="957"/>
    </location>
</feature>
<evidence type="ECO:0000313" key="8">
    <source>
        <dbReference type="EMBL" id="NXM06509.1"/>
    </source>
</evidence>
<dbReference type="GO" id="GO:0004386">
    <property type="term" value="F:helicase activity"/>
    <property type="evidence" value="ECO:0007669"/>
    <property type="project" value="UniProtKB-KW"/>
</dbReference>
<feature type="compositionally biased region" description="Basic and acidic residues" evidence="5">
    <location>
        <begin position="811"/>
        <end position="828"/>
    </location>
</feature>
<dbReference type="EMBL" id="VXAW01010413">
    <property type="protein sequence ID" value="NXM06509.1"/>
    <property type="molecule type" value="Genomic_DNA"/>
</dbReference>
<evidence type="ECO:0000256" key="5">
    <source>
        <dbReference type="SAM" id="MobiDB-lite"/>
    </source>
</evidence>
<dbReference type="PANTHER" id="PTHR45629:SF7">
    <property type="entry name" value="DNA EXCISION REPAIR PROTEIN ERCC-6-RELATED"/>
    <property type="match status" value="1"/>
</dbReference>
<dbReference type="InterPro" id="IPR027417">
    <property type="entry name" value="P-loop_NTPase"/>
</dbReference>
<dbReference type="FunFam" id="3.40.50.10810:FF:000019">
    <property type="entry name" value="DNA excision repair protein ERCC-6-like 2 isoform X1"/>
    <property type="match status" value="1"/>
</dbReference>
<dbReference type="GO" id="GO:0005524">
    <property type="term" value="F:ATP binding"/>
    <property type="evidence" value="ECO:0007669"/>
    <property type="project" value="InterPro"/>
</dbReference>
<feature type="domain" description="Helicase ATP-binding" evidence="6">
    <location>
        <begin position="122"/>
        <end position="307"/>
    </location>
</feature>
<dbReference type="AlphaFoldDB" id="A0A7L0XSS5"/>
<dbReference type="PANTHER" id="PTHR45629">
    <property type="entry name" value="SNF2/RAD54 FAMILY MEMBER"/>
    <property type="match status" value="1"/>
</dbReference>
<evidence type="ECO:0000259" key="7">
    <source>
        <dbReference type="PROSITE" id="PS51194"/>
    </source>
</evidence>
<dbReference type="Pfam" id="PF00176">
    <property type="entry name" value="SNF2-rel_dom"/>
    <property type="match status" value="1"/>
</dbReference>
<evidence type="ECO:0000256" key="3">
    <source>
        <dbReference type="ARBA" id="ARBA00022806"/>
    </source>
</evidence>
<reference evidence="8 9" key="1">
    <citation type="submission" date="2019-09" db="EMBL/GenBank/DDBJ databases">
        <title>Bird 10,000 Genomes (B10K) Project - Family phase.</title>
        <authorList>
            <person name="Zhang G."/>
        </authorList>
    </citation>
    <scope>NUCLEOTIDE SEQUENCE [LARGE SCALE GENOMIC DNA]</scope>
    <source>
        <strain evidence="8">B10K-DU-001-37</strain>
        <tissue evidence="8">Muscle</tissue>
    </source>
</reference>
<feature type="compositionally biased region" description="Polar residues" evidence="5">
    <location>
        <begin position="791"/>
        <end position="807"/>
    </location>
</feature>
<dbReference type="InterPro" id="IPR038718">
    <property type="entry name" value="SNF2-like_sf"/>
</dbReference>
<evidence type="ECO:0000256" key="2">
    <source>
        <dbReference type="ARBA" id="ARBA00022801"/>
    </source>
</evidence>
<evidence type="ECO:0000259" key="6">
    <source>
        <dbReference type="PROSITE" id="PS51192"/>
    </source>
</evidence>
<evidence type="ECO:0000313" key="9">
    <source>
        <dbReference type="Proteomes" id="UP000537779"/>
    </source>
</evidence>
<dbReference type="CDD" id="cd18793">
    <property type="entry name" value="SF2_C_SNF"/>
    <property type="match status" value="1"/>
</dbReference>
<keyword evidence="3" id="KW-0347">Helicase</keyword>
<comment type="caution">
    <text evidence="8">The sequence shown here is derived from an EMBL/GenBank/DDBJ whole genome shotgun (WGS) entry which is preliminary data.</text>
</comment>
<proteinExistence type="predicted"/>
<feature type="compositionally biased region" description="Basic residues" evidence="5">
    <location>
        <begin position="852"/>
        <end position="862"/>
    </location>
</feature>
<feature type="non-terminal residue" evidence="8">
    <location>
        <position position="1"/>
    </location>
</feature>
<dbReference type="SMART" id="SM00490">
    <property type="entry name" value="HELICc"/>
    <property type="match status" value="1"/>
</dbReference>
<dbReference type="Gene3D" id="3.40.50.300">
    <property type="entry name" value="P-loop containing nucleotide triphosphate hydrolases"/>
    <property type="match status" value="1"/>
</dbReference>
<dbReference type="GO" id="GO:0016787">
    <property type="term" value="F:hydrolase activity"/>
    <property type="evidence" value="ECO:0007669"/>
    <property type="project" value="UniProtKB-KW"/>
</dbReference>
<dbReference type="PROSITE" id="PS51192">
    <property type="entry name" value="HELICASE_ATP_BIND_1"/>
    <property type="match status" value="1"/>
</dbReference>
<name>A0A7L0XSS5_TYRSA</name>
<accession>A0A7L0XSS5</accession>
<protein>
    <submittedName>
        <fullName evidence="8">ER6L2 protein</fullName>
    </submittedName>
</protein>
<keyword evidence="3" id="KW-0067">ATP-binding</keyword>